<feature type="domain" description="SH3" evidence="11">
    <location>
        <begin position="366"/>
        <end position="425"/>
    </location>
</feature>
<dbReference type="PANTHER" id="PTHR15135">
    <property type="entry name" value="STAC"/>
    <property type="match status" value="1"/>
</dbReference>
<feature type="compositionally biased region" description="Low complexity" evidence="10">
    <location>
        <begin position="97"/>
        <end position="106"/>
    </location>
</feature>
<feature type="compositionally biased region" description="Basic and acidic residues" evidence="10">
    <location>
        <begin position="114"/>
        <end position="126"/>
    </location>
</feature>
<dbReference type="PANTHER" id="PTHR15135:SF7">
    <property type="entry name" value="STAC-LIKE, ISOFORM J"/>
    <property type="match status" value="1"/>
</dbReference>
<keyword evidence="5" id="KW-0963">Cytoplasm</keyword>
<dbReference type="Gene3D" id="2.30.30.40">
    <property type="entry name" value="SH3 Domains"/>
    <property type="match status" value="1"/>
</dbReference>
<dbReference type="Pfam" id="PF00018">
    <property type="entry name" value="SH3_1"/>
    <property type="match status" value="1"/>
</dbReference>
<feature type="compositionally biased region" description="Basic and acidic residues" evidence="10">
    <location>
        <begin position="347"/>
        <end position="361"/>
    </location>
</feature>
<sequence>MSEEVIKEVVAQESGLLPVVGLSPKLAHSTEFSEITGNGKNDSLDNKVEAETPETMVIGSAENINVSGDKTEQKSKTIPRRSSLASFRKLFQKHSRSLSASPASKSTKFENGFDEGKRLTKSDRDSSPGIPLTPGDDDIFEGDSPKLYHARQSSEPSTATTSQNRGKLRHTHTLPAFFISPQSSIEEKSELSPGMKLWRKLGSFNFNRRLSPSSSSELTCAASDDGVDSVYQVLKEGLVLRACSDPPNSKLMRGSSVESTSGLSAAENGSSHSSPSRVRMHKRKLVHQVSDPTFGRQNDKKLGSHVEKAEVEGSSSSSLPNSRVSFALTSPTSQPNSKANKSLTRQADTKRTKDNSSRNEYEKLAEGGNLFVALHKYMPQHEEDLSLRLGDRICLTDDKDDSWWIGECGNNTGYFPAKFVMPLRPREEVHICVHSTVMRDANNKEVPLKKNQVVAVKRDWPKQDEYHVFARSCDAEGYLRKDDLRPL</sequence>
<evidence type="ECO:0000256" key="10">
    <source>
        <dbReference type="SAM" id="MobiDB-lite"/>
    </source>
</evidence>
<keyword evidence="8" id="KW-0472">Membrane</keyword>
<comment type="caution">
    <text evidence="12">The sequence shown here is derived from an EMBL/GenBank/DDBJ whole genome shotgun (WGS) entry which is preliminary data.</text>
</comment>
<comment type="subcellular location">
    <subcellularLocation>
        <location evidence="1">Cell membrane</location>
    </subcellularLocation>
    <subcellularLocation>
        <location evidence="2">Cytoplasm</location>
    </subcellularLocation>
</comment>
<accession>A0ABP0FI74</accession>
<evidence type="ECO:0000313" key="12">
    <source>
        <dbReference type="EMBL" id="CAK8679329.1"/>
    </source>
</evidence>
<evidence type="ECO:0000256" key="7">
    <source>
        <dbReference type="ARBA" id="ARBA00022771"/>
    </source>
</evidence>
<evidence type="ECO:0000259" key="11">
    <source>
        <dbReference type="PROSITE" id="PS50002"/>
    </source>
</evidence>
<dbReference type="SUPFAM" id="SSF50044">
    <property type="entry name" value="SH3-domain"/>
    <property type="match status" value="1"/>
</dbReference>
<dbReference type="EMBL" id="CAWYQH010000057">
    <property type="protein sequence ID" value="CAK8679329.1"/>
    <property type="molecule type" value="Genomic_DNA"/>
</dbReference>
<evidence type="ECO:0000313" key="13">
    <source>
        <dbReference type="Proteomes" id="UP001642483"/>
    </source>
</evidence>
<gene>
    <name evidence="12" type="ORF">CVLEPA_LOCUS9577</name>
</gene>
<keyword evidence="7" id="KW-0479">Metal-binding</keyword>
<dbReference type="InterPro" id="IPR039688">
    <property type="entry name" value="STAC1/2/3"/>
</dbReference>
<name>A0ABP0FI74_CLALP</name>
<feature type="region of interest" description="Disordered" evidence="10">
    <location>
        <begin position="61"/>
        <end position="144"/>
    </location>
</feature>
<feature type="compositionally biased region" description="Low complexity" evidence="10">
    <location>
        <begin position="314"/>
        <end position="325"/>
    </location>
</feature>
<reference evidence="12 13" key="1">
    <citation type="submission" date="2024-02" db="EMBL/GenBank/DDBJ databases">
        <authorList>
            <person name="Daric V."/>
            <person name="Darras S."/>
        </authorList>
    </citation>
    <scope>NUCLEOTIDE SEQUENCE [LARGE SCALE GENOMIC DNA]</scope>
</reference>
<keyword evidence="13" id="KW-1185">Reference proteome</keyword>
<evidence type="ECO:0000256" key="3">
    <source>
        <dbReference type="ARBA" id="ARBA00022443"/>
    </source>
</evidence>
<evidence type="ECO:0000256" key="5">
    <source>
        <dbReference type="ARBA" id="ARBA00022490"/>
    </source>
</evidence>
<keyword evidence="6" id="KW-0677">Repeat</keyword>
<feature type="compositionally biased region" description="Polar residues" evidence="10">
    <location>
        <begin position="327"/>
        <end position="346"/>
    </location>
</feature>
<keyword evidence="4" id="KW-1003">Cell membrane</keyword>
<proteinExistence type="predicted"/>
<evidence type="ECO:0000256" key="4">
    <source>
        <dbReference type="ARBA" id="ARBA00022475"/>
    </source>
</evidence>
<keyword evidence="7" id="KW-0862">Zinc</keyword>
<feature type="region of interest" description="Disordered" evidence="10">
    <location>
        <begin position="243"/>
        <end position="361"/>
    </location>
</feature>
<protein>
    <recommendedName>
        <fullName evidence="11">SH3 domain-containing protein</fullName>
    </recommendedName>
</protein>
<feature type="compositionally biased region" description="Polar residues" evidence="10">
    <location>
        <begin position="256"/>
        <end position="276"/>
    </location>
</feature>
<evidence type="ECO:0000256" key="2">
    <source>
        <dbReference type="ARBA" id="ARBA00004496"/>
    </source>
</evidence>
<dbReference type="SMART" id="SM00326">
    <property type="entry name" value="SH3"/>
    <property type="match status" value="1"/>
</dbReference>
<evidence type="ECO:0000256" key="6">
    <source>
        <dbReference type="ARBA" id="ARBA00022737"/>
    </source>
</evidence>
<evidence type="ECO:0000256" key="9">
    <source>
        <dbReference type="PROSITE-ProRule" id="PRU00192"/>
    </source>
</evidence>
<feature type="compositionally biased region" description="Basic and acidic residues" evidence="10">
    <location>
        <begin position="297"/>
        <end position="311"/>
    </location>
</feature>
<evidence type="ECO:0000256" key="1">
    <source>
        <dbReference type="ARBA" id="ARBA00004236"/>
    </source>
</evidence>
<organism evidence="12 13">
    <name type="scientific">Clavelina lepadiformis</name>
    <name type="common">Light-bulb sea squirt</name>
    <name type="synonym">Ascidia lepadiformis</name>
    <dbReference type="NCBI Taxonomy" id="159417"/>
    <lineage>
        <taxon>Eukaryota</taxon>
        <taxon>Metazoa</taxon>
        <taxon>Chordata</taxon>
        <taxon>Tunicata</taxon>
        <taxon>Ascidiacea</taxon>
        <taxon>Aplousobranchia</taxon>
        <taxon>Clavelinidae</taxon>
        <taxon>Clavelina</taxon>
    </lineage>
</organism>
<keyword evidence="7" id="KW-0863">Zinc-finger</keyword>
<evidence type="ECO:0000256" key="8">
    <source>
        <dbReference type="ARBA" id="ARBA00023136"/>
    </source>
</evidence>
<dbReference type="InterPro" id="IPR036028">
    <property type="entry name" value="SH3-like_dom_sf"/>
</dbReference>
<keyword evidence="3 9" id="KW-0728">SH3 domain</keyword>
<dbReference type="PROSITE" id="PS50002">
    <property type="entry name" value="SH3"/>
    <property type="match status" value="1"/>
</dbReference>
<dbReference type="InterPro" id="IPR001452">
    <property type="entry name" value="SH3_domain"/>
</dbReference>
<dbReference type="Proteomes" id="UP001642483">
    <property type="component" value="Unassembled WGS sequence"/>
</dbReference>